<keyword evidence="3" id="KW-1185">Reference proteome</keyword>
<accession>A0ABP8MJW9</accession>
<keyword evidence="1" id="KW-0732">Signal</keyword>
<feature type="chain" id="PRO_5046691999" evidence="1">
    <location>
        <begin position="23"/>
        <end position="132"/>
    </location>
</feature>
<sequence>MKSLRLAMVGLLCIALAGTVLAQEETKLRRDVTYSTRNYKHPNKAAVARQWEPEASVSFRKRGNRRVTIGDYKRTTTSRDARMARMGLSAPTVPVAERNYKAQNFRRKATAREKEQPVVNMEQQVVVEPSGN</sequence>
<proteinExistence type="predicted"/>
<organism evidence="2 3">
    <name type="scientific">Nibrella saemangeumensis</name>
    <dbReference type="NCBI Taxonomy" id="1084526"/>
    <lineage>
        <taxon>Bacteria</taxon>
        <taxon>Pseudomonadati</taxon>
        <taxon>Bacteroidota</taxon>
        <taxon>Cytophagia</taxon>
        <taxon>Cytophagales</taxon>
        <taxon>Spirosomataceae</taxon>
        <taxon>Nibrella</taxon>
    </lineage>
</organism>
<feature type="signal peptide" evidence="1">
    <location>
        <begin position="1"/>
        <end position="22"/>
    </location>
</feature>
<evidence type="ECO:0000313" key="2">
    <source>
        <dbReference type="EMBL" id="GAA4451558.1"/>
    </source>
</evidence>
<dbReference type="Proteomes" id="UP001501175">
    <property type="component" value="Unassembled WGS sequence"/>
</dbReference>
<name>A0ABP8MJW9_9BACT</name>
<dbReference type="EMBL" id="BAABHD010000021">
    <property type="protein sequence ID" value="GAA4451558.1"/>
    <property type="molecule type" value="Genomic_DNA"/>
</dbReference>
<reference evidence="3" key="1">
    <citation type="journal article" date="2019" name="Int. J. Syst. Evol. Microbiol.">
        <title>The Global Catalogue of Microorganisms (GCM) 10K type strain sequencing project: providing services to taxonomists for standard genome sequencing and annotation.</title>
        <authorList>
            <consortium name="The Broad Institute Genomics Platform"/>
            <consortium name="The Broad Institute Genome Sequencing Center for Infectious Disease"/>
            <person name="Wu L."/>
            <person name="Ma J."/>
        </authorList>
    </citation>
    <scope>NUCLEOTIDE SEQUENCE [LARGE SCALE GENOMIC DNA]</scope>
    <source>
        <strain evidence="3">JCM 17927</strain>
    </source>
</reference>
<evidence type="ECO:0000313" key="3">
    <source>
        <dbReference type="Proteomes" id="UP001501175"/>
    </source>
</evidence>
<comment type="caution">
    <text evidence="2">The sequence shown here is derived from an EMBL/GenBank/DDBJ whole genome shotgun (WGS) entry which is preliminary data.</text>
</comment>
<protein>
    <submittedName>
        <fullName evidence="2">Uncharacterized protein</fullName>
    </submittedName>
</protein>
<gene>
    <name evidence="2" type="ORF">GCM10023189_13550</name>
</gene>
<dbReference type="RefSeq" id="WP_345241878.1">
    <property type="nucleotide sequence ID" value="NZ_BAABHD010000021.1"/>
</dbReference>
<evidence type="ECO:0000256" key="1">
    <source>
        <dbReference type="SAM" id="SignalP"/>
    </source>
</evidence>